<keyword evidence="3" id="KW-1185">Reference proteome</keyword>
<evidence type="ECO:0000313" key="3">
    <source>
        <dbReference type="Proteomes" id="UP000198397"/>
    </source>
</evidence>
<organism evidence="2 3">
    <name type="scientific">Halorubrum vacuolatum</name>
    <name type="common">Natronobacterium vacuolatum</name>
    <dbReference type="NCBI Taxonomy" id="63740"/>
    <lineage>
        <taxon>Archaea</taxon>
        <taxon>Methanobacteriati</taxon>
        <taxon>Methanobacteriota</taxon>
        <taxon>Stenosarchaea group</taxon>
        <taxon>Halobacteria</taxon>
        <taxon>Halobacteriales</taxon>
        <taxon>Haloferacaceae</taxon>
        <taxon>Halorubrum</taxon>
    </lineage>
</organism>
<feature type="compositionally biased region" description="Acidic residues" evidence="1">
    <location>
        <begin position="247"/>
        <end position="263"/>
    </location>
</feature>
<dbReference type="EMBL" id="FZNQ01000003">
    <property type="protein sequence ID" value="SNR36356.1"/>
    <property type="molecule type" value="Genomic_DNA"/>
</dbReference>
<proteinExistence type="predicted"/>
<accession>A0A238VQ54</accession>
<name>A0A238VQ54_HALVU</name>
<evidence type="ECO:0000256" key="1">
    <source>
        <dbReference type="SAM" id="MobiDB-lite"/>
    </source>
</evidence>
<reference evidence="2 3" key="1">
    <citation type="submission" date="2017-06" db="EMBL/GenBank/DDBJ databases">
        <authorList>
            <person name="Kim H.J."/>
            <person name="Triplett B.A."/>
        </authorList>
    </citation>
    <scope>NUCLEOTIDE SEQUENCE [LARGE SCALE GENOMIC DNA]</scope>
    <source>
        <strain evidence="2 3">DSM 8800</strain>
    </source>
</reference>
<dbReference type="RefSeq" id="WP_143420347.1">
    <property type="nucleotide sequence ID" value="NZ_FZNQ01000003.1"/>
</dbReference>
<gene>
    <name evidence="2" type="ORF">SAMN06264855_103258</name>
</gene>
<sequence length="652" mass="71711">MIRKIGRSTLLSTIGAASASATVTSETTAAFRSNQGGETDNRISFDWNDGTKQNWNKIEVRNGNPYRYGFSGHVYEFNVVSDNPISGDYSPQIECLNDGVYVQSPDLTEELNEPIKAVSAIFRLEGDLDASDWNNNRFRVNDAAGESNGYVRFDHENMRLEWRGNETEVLEPFEEGTEYEIEITVDGEAFAVEVDGNRYDGLEPREGQEASIHTVEMRSRNWGGTGPSRYSDSVYFTWDEFLAVADDDASEESDPGEDSPDTDPEIRGRLQEANTAARVTIDGRDYLVLDRIPEEPDERLAFTTTDHYLLEPDPAVNVAISYRFCESYNTDNQRRLEYTNEQYEEYGDLESLATVANLLSELSGVVALAKISPASAASNAVDSLQVAVDWGERQIDDPYHEQFARMAAAADAVNWSDEHTPDPGASWLDRSDQALELAETMIGAYQAADAIGGPEGVINSAATVREVFDAADGIRDNVSPADVDGVEDLYDGGFTVLASLAANTVVDSVSGIAEAQTRIAAMGQGQAAARRPLLHELIELEERAREFDIGPAGVIRIHALHQTDYQIEAAGLYGQADLMEGYQSAGLGNVIARVNGTDGLPDRMRELAETWRDLSHFHGALTGQILEYSIEDYSESLNAELYGEQTLLNSDD</sequence>
<evidence type="ECO:0000313" key="2">
    <source>
        <dbReference type="EMBL" id="SNR36356.1"/>
    </source>
</evidence>
<protein>
    <submittedName>
        <fullName evidence="2">Uncharacterized protein</fullName>
    </submittedName>
</protein>
<feature type="region of interest" description="Disordered" evidence="1">
    <location>
        <begin position="247"/>
        <end position="271"/>
    </location>
</feature>
<dbReference type="Proteomes" id="UP000198397">
    <property type="component" value="Unassembled WGS sequence"/>
</dbReference>
<dbReference type="AlphaFoldDB" id="A0A238VQ54"/>